<dbReference type="InterPro" id="IPR020904">
    <property type="entry name" value="Sc_DH/Rdtase_CS"/>
</dbReference>
<dbReference type="Pfam" id="PF00106">
    <property type="entry name" value="adh_short"/>
    <property type="match status" value="1"/>
</dbReference>
<evidence type="ECO:0000256" key="4">
    <source>
        <dbReference type="SAM" id="SignalP"/>
    </source>
</evidence>
<dbReference type="InterPro" id="IPR002347">
    <property type="entry name" value="SDR_fam"/>
</dbReference>
<evidence type="ECO:0000313" key="7">
    <source>
        <dbReference type="Proteomes" id="UP000294530"/>
    </source>
</evidence>
<dbReference type="GeneID" id="94350996"/>
<evidence type="ECO:0000256" key="1">
    <source>
        <dbReference type="ARBA" id="ARBA00006484"/>
    </source>
</evidence>
<feature type="domain" description="Ketoreductase" evidence="5">
    <location>
        <begin position="32"/>
        <end position="223"/>
    </location>
</feature>
<dbReference type="OrthoDB" id="10253736at2759"/>
<evidence type="ECO:0000259" key="5">
    <source>
        <dbReference type="SMART" id="SM00822"/>
    </source>
</evidence>
<name>A0A976IGH0_BRELC</name>
<protein>
    <recommendedName>
        <fullName evidence="5">Ketoreductase domain-containing protein</fullName>
    </recommendedName>
</protein>
<reference evidence="6 7" key="1">
    <citation type="journal article" date="2021" name="Genome Biol.">
        <title>AFLAP: assembly-free linkage analysis pipeline using k-mers from genome sequencing data.</title>
        <authorList>
            <person name="Fletcher K."/>
            <person name="Zhang L."/>
            <person name="Gil J."/>
            <person name="Han R."/>
            <person name="Cavanaugh K."/>
            <person name="Michelmore R."/>
        </authorList>
    </citation>
    <scope>NUCLEOTIDE SEQUENCE [LARGE SCALE GENOMIC DNA]</scope>
    <source>
        <strain evidence="6 7">SF5</strain>
    </source>
</reference>
<keyword evidence="4" id="KW-0732">Signal</keyword>
<evidence type="ECO:0000256" key="2">
    <source>
        <dbReference type="ARBA" id="ARBA00023002"/>
    </source>
</evidence>
<sequence>MRLELLVLLLVLWLLARAIARRKRRAFSFDNTVVVITGAASGIGRALAHKVFQEALDVTLVLLDIDTKALVSLQATLLESQDATGAKRVRIYECNKKNEIGSNGVADGVNRTVDVTVARILDDVAPKHIGVLINNADLKPEQIRKTFAVNTFAHFWMVQATLPSLQKASKALIVTMSSVMGMTSSAGLTDYCASKAAVNAFHEALRLELWRDNVNSIQTLLVCPAGVNTNMFAGILQADDWAVQIARYCIPQLEETDVATLIYRSMCRGDELLVSCFSGWRGVAFSWAPLLARMLPVSLYDIVIRFGGGLHGMDTFVGKGETREDTIIE</sequence>
<dbReference type="InterPro" id="IPR057326">
    <property type="entry name" value="KR_dom"/>
</dbReference>
<dbReference type="GO" id="GO:0016616">
    <property type="term" value="F:oxidoreductase activity, acting on the CH-OH group of donors, NAD or NADP as acceptor"/>
    <property type="evidence" value="ECO:0007669"/>
    <property type="project" value="TreeGrafter"/>
</dbReference>
<gene>
    <name evidence="6" type="ORF">CCR75_007264</name>
</gene>
<comment type="caution">
    <text evidence="6">The sequence shown here is derived from an EMBL/GenBank/DDBJ whole genome shotgun (WGS) entry which is preliminary data.</text>
</comment>
<keyword evidence="7" id="KW-1185">Reference proteome</keyword>
<organism evidence="6 7">
    <name type="scientific">Bremia lactucae</name>
    <name type="common">Lettuce downy mildew</name>
    <dbReference type="NCBI Taxonomy" id="4779"/>
    <lineage>
        <taxon>Eukaryota</taxon>
        <taxon>Sar</taxon>
        <taxon>Stramenopiles</taxon>
        <taxon>Oomycota</taxon>
        <taxon>Peronosporomycetes</taxon>
        <taxon>Peronosporales</taxon>
        <taxon>Peronosporaceae</taxon>
        <taxon>Bremia</taxon>
    </lineage>
</organism>
<dbReference type="Proteomes" id="UP000294530">
    <property type="component" value="Unassembled WGS sequence"/>
</dbReference>
<comment type="similarity">
    <text evidence="1 3">Belongs to the short-chain dehydrogenases/reductases (SDR) family.</text>
</comment>
<evidence type="ECO:0000256" key="3">
    <source>
        <dbReference type="RuleBase" id="RU000363"/>
    </source>
</evidence>
<dbReference type="SMART" id="SM00822">
    <property type="entry name" value="PKS_KR"/>
    <property type="match status" value="1"/>
</dbReference>
<dbReference type="Gene3D" id="3.40.50.720">
    <property type="entry name" value="NAD(P)-binding Rossmann-like Domain"/>
    <property type="match status" value="1"/>
</dbReference>
<dbReference type="PANTHER" id="PTHR24322">
    <property type="entry name" value="PKSB"/>
    <property type="match status" value="1"/>
</dbReference>
<dbReference type="AlphaFoldDB" id="A0A976IGH0"/>
<feature type="chain" id="PRO_5037639948" description="Ketoreductase domain-containing protein" evidence="4">
    <location>
        <begin position="21"/>
        <end position="329"/>
    </location>
</feature>
<proteinExistence type="inferred from homology"/>
<evidence type="ECO:0000313" key="6">
    <source>
        <dbReference type="EMBL" id="TDH71518.1"/>
    </source>
</evidence>
<dbReference type="SUPFAM" id="SSF51735">
    <property type="entry name" value="NAD(P)-binding Rossmann-fold domains"/>
    <property type="match status" value="1"/>
</dbReference>
<keyword evidence="2" id="KW-0560">Oxidoreductase</keyword>
<dbReference type="PROSITE" id="PS00061">
    <property type="entry name" value="ADH_SHORT"/>
    <property type="match status" value="1"/>
</dbReference>
<dbReference type="EMBL" id="SHOA02000015">
    <property type="protein sequence ID" value="TDH71518.1"/>
    <property type="molecule type" value="Genomic_DNA"/>
</dbReference>
<accession>A0A976IGH0</accession>
<dbReference type="PRINTS" id="PR00080">
    <property type="entry name" value="SDRFAMILY"/>
</dbReference>
<dbReference type="RefSeq" id="XP_067821017.1">
    <property type="nucleotide sequence ID" value="XM_067965325.1"/>
</dbReference>
<dbReference type="InterPro" id="IPR036291">
    <property type="entry name" value="NAD(P)-bd_dom_sf"/>
</dbReference>
<dbReference type="KEGG" id="blac:94350996"/>
<dbReference type="PANTHER" id="PTHR24322:SF736">
    <property type="entry name" value="RETINOL DEHYDROGENASE 10"/>
    <property type="match status" value="1"/>
</dbReference>
<feature type="signal peptide" evidence="4">
    <location>
        <begin position="1"/>
        <end position="20"/>
    </location>
</feature>
<dbReference type="PRINTS" id="PR00081">
    <property type="entry name" value="GDHRDH"/>
</dbReference>